<dbReference type="InterPro" id="IPR004038">
    <property type="entry name" value="Ribosomal_eL8/eL30/eS12/Gad45"/>
</dbReference>
<dbReference type="Proteomes" id="UP000229789">
    <property type="component" value="Unassembled WGS sequence"/>
</dbReference>
<dbReference type="Proteomes" id="UP000228888">
    <property type="component" value="Unassembled WGS sequence"/>
</dbReference>
<keyword evidence="4 9" id="KW-0819">tRNA processing</keyword>
<dbReference type="AlphaFoldDB" id="A0A2G9LIS0"/>
<dbReference type="EMBL" id="PEUT01000045">
    <property type="protein sequence ID" value="PIV13644.1"/>
    <property type="molecule type" value="Genomic_DNA"/>
</dbReference>
<accession>A0A2H9RDM7</accession>
<dbReference type="NCBIfam" id="TIGR03677">
    <property type="entry name" value="eL8_ribo"/>
    <property type="match status" value="1"/>
</dbReference>
<evidence type="ECO:0000313" key="13">
    <source>
        <dbReference type="EMBL" id="PIV46387.1"/>
    </source>
</evidence>
<dbReference type="GO" id="GO:0004526">
    <property type="term" value="F:ribonuclease P activity"/>
    <property type="evidence" value="ECO:0007669"/>
    <property type="project" value="UniProtKB-UniRule"/>
</dbReference>
<evidence type="ECO:0000256" key="3">
    <source>
        <dbReference type="ARBA" id="ARBA00022490"/>
    </source>
</evidence>
<evidence type="ECO:0000256" key="5">
    <source>
        <dbReference type="ARBA" id="ARBA00022730"/>
    </source>
</evidence>
<dbReference type="EMBL" id="PFIH01000027">
    <property type="protein sequence ID" value="PIX28121.1"/>
    <property type="molecule type" value="Genomic_DNA"/>
</dbReference>
<dbReference type="PRINTS" id="PR00881">
    <property type="entry name" value="L7ARS6FAMILY"/>
</dbReference>
<dbReference type="Proteomes" id="UP000231449">
    <property type="component" value="Unassembled WGS sequence"/>
</dbReference>
<accession>A0A2G9LIS0</accession>
<dbReference type="GO" id="GO:1990904">
    <property type="term" value="C:ribonucleoprotein complex"/>
    <property type="evidence" value="ECO:0007669"/>
    <property type="project" value="UniProtKB-KW"/>
</dbReference>
<dbReference type="InterPro" id="IPR050257">
    <property type="entry name" value="eL8/uL1-like"/>
</dbReference>
<evidence type="ECO:0000256" key="9">
    <source>
        <dbReference type="HAMAP-Rule" id="MF_00326"/>
    </source>
</evidence>
<evidence type="ECO:0000256" key="2">
    <source>
        <dbReference type="ARBA" id="ARBA00007337"/>
    </source>
</evidence>
<comment type="subunit">
    <text evidence="9">Part of the 50S ribosomal subunit. Probably part of the RNase P complex.</text>
</comment>
<dbReference type="GO" id="GO:0005737">
    <property type="term" value="C:cytoplasm"/>
    <property type="evidence" value="ECO:0007669"/>
    <property type="project" value="UniProtKB-SubCell"/>
</dbReference>
<keyword evidence="5 9" id="KW-0699">rRNA-binding</keyword>
<evidence type="ECO:0000313" key="18">
    <source>
        <dbReference type="EMBL" id="PJC01752.1"/>
    </source>
</evidence>
<dbReference type="PANTHER" id="PTHR23105">
    <property type="entry name" value="RIBOSOMAL PROTEIN L7AE FAMILY MEMBER"/>
    <property type="match status" value="1"/>
</dbReference>
<dbReference type="InterPro" id="IPR022481">
    <property type="entry name" value="Ribosomal_eL8_arc"/>
</dbReference>
<dbReference type="EMBL" id="PFMG01000047">
    <property type="protein sequence ID" value="PIY99749.1"/>
    <property type="molecule type" value="Genomic_DNA"/>
</dbReference>
<dbReference type="Proteomes" id="UP000228989">
    <property type="component" value="Unassembled WGS sequence"/>
</dbReference>
<dbReference type="Proteomes" id="UP000230477">
    <property type="component" value="Unassembled WGS sequence"/>
</dbReference>
<evidence type="ECO:0000256" key="1">
    <source>
        <dbReference type="ARBA" id="ARBA00004496"/>
    </source>
</evidence>
<accession>A0A2H9N426</accession>
<dbReference type="HAMAP" id="MF_00326">
    <property type="entry name" value="Ribosomal_eL8"/>
    <property type="match status" value="1"/>
</dbReference>
<evidence type="ECO:0000313" key="17">
    <source>
        <dbReference type="EMBL" id="PJB03904.1"/>
    </source>
</evidence>
<comment type="subcellular location">
    <subcellularLocation>
        <location evidence="1 9">Cytoplasm</location>
    </subcellularLocation>
</comment>
<organism evidence="11 21">
    <name type="scientific">Huberarchaeum crystalense</name>
    <dbReference type="NCBI Taxonomy" id="2014257"/>
    <lineage>
        <taxon>Archaea</taxon>
        <taxon>Candidatus Huberarchaeota</taxon>
        <taxon>Candidatus Huberarchaeia</taxon>
        <taxon>Candidatus Huberarchaeales</taxon>
        <taxon>Candidatus Huberarchaeaceae</taxon>
        <taxon>Candidatus Huberarchaeum</taxon>
    </lineage>
</organism>
<gene>
    <name evidence="9 11" type="primary">rpl7ae</name>
    <name evidence="18" type="ORF">CO072_00100</name>
    <name evidence="17" type="ORF">CO124_01630</name>
    <name evidence="13" type="ORF">COS22_01705</name>
    <name evidence="12" type="ORF">COS45_01820</name>
    <name evidence="14" type="ORF">COW47_02460</name>
    <name evidence="11" type="ORF">COW69_02355</name>
    <name evidence="16" type="ORF">COY63_01945</name>
    <name evidence="15" type="ORF">COZ66_01205</name>
</gene>
<dbReference type="EMBL" id="PFSX01000007">
    <property type="protein sequence ID" value="PJC01752.1"/>
    <property type="molecule type" value="Genomic_DNA"/>
</dbReference>
<accession>A0A2H9M8I8</accession>
<evidence type="ECO:0000313" key="19">
    <source>
        <dbReference type="Proteomes" id="UP000228874"/>
    </source>
</evidence>
<comment type="caution">
    <text evidence="11">The sequence shown here is derived from an EMBL/GenBank/DDBJ whole genome shotgun (WGS) entry which is preliminary data.</text>
</comment>
<dbReference type="SUPFAM" id="SSF55315">
    <property type="entry name" value="L30e-like"/>
    <property type="match status" value="1"/>
</dbReference>
<dbReference type="GO" id="GO:0001682">
    <property type="term" value="P:tRNA 5'-leader removal"/>
    <property type="evidence" value="ECO:0007669"/>
    <property type="project" value="UniProtKB-UniRule"/>
</dbReference>
<dbReference type="Gene3D" id="3.30.1330.30">
    <property type="match status" value="1"/>
</dbReference>
<accession>A0A2H9M268</accession>
<evidence type="ECO:0000259" key="10">
    <source>
        <dbReference type="Pfam" id="PF01248"/>
    </source>
</evidence>
<sequence>MLNYQTFEVPEDTQKEALNLLQQIAKTGNIKKGTNEVIKAIERSQAKIVYIAMDVSPEEIVAVLPPLCNEKKVPYIFINTKKNLGIAAGISVGSASIAVVEAGKLEDELKKFTQKITTLSAETSKPQQEQTQ</sequence>
<evidence type="ECO:0000313" key="12">
    <source>
        <dbReference type="EMBL" id="PIV13644.1"/>
    </source>
</evidence>
<feature type="domain" description="Ribosomal protein eL8/eL30/eS12/Gadd45" evidence="10">
    <location>
        <begin position="18"/>
        <end position="107"/>
    </location>
</feature>
<reference evidence="19 20" key="2">
    <citation type="submission" date="2017-09" db="EMBL/GenBank/DDBJ databases">
        <title>Depth-based differentiation of microbial function through sediment-hosted aquifers and enrichment of novel symbionts in the deep terrestrial subsurface.</title>
        <authorList>
            <person name="Probst A.J."/>
            <person name="Ladd B."/>
            <person name="Jarett J.K."/>
            <person name="Geller-Mcgrath D.E."/>
            <person name="Sieber C.M.K."/>
            <person name="Emerson J.B."/>
            <person name="Anantharaman K."/>
            <person name="Thomas B.C."/>
            <person name="Malmstrom R."/>
            <person name="Stieglmeier M."/>
            <person name="Klingl A."/>
            <person name="Woyke T."/>
            <person name="Ryan C.M."/>
            <person name="Banfield J.F."/>
        </authorList>
    </citation>
    <scope>NUCLEOTIDE SEQUENCE [LARGE SCALE GENOMIC DNA]</scope>
</reference>
<dbReference type="Proteomes" id="UP000230713">
    <property type="component" value="Unassembled WGS sequence"/>
</dbReference>
<evidence type="ECO:0000313" key="20">
    <source>
        <dbReference type="Proteomes" id="UP000228888"/>
    </source>
</evidence>
<accession>A0A2H9QS49</accession>
<dbReference type="InterPro" id="IPR018492">
    <property type="entry name" value="Ribosomal_eL8/Nhp2"/>
</dbReference>
<proteinExistence type="inferred from homology"/>
<dbReference type="EMBL" id="PFFF01000047">
    <property type="protein sequence ID" value="PIV89532.1"/>
    <property type="molecule type" value="Genomic_DNA"/>
</dbReference>
<dbReference type="GO" id="GO:0006412">
    <property type="term" value="P:translation"/>
    <property type="evidence" value="ECO:0007669"/>
    <property type="project" value="UniProtKB-UniRule"/>
</dbReference>
<dbReference type="EMBL" id="PFUW01000026">
    <property type="protein sequence ID" value="PJB03904.1"/>
    <property type="molecule type" value="Genomic_DNA"/>
</dbReference>
<evidence type="ECO:0000256" key="4">
    <source>
        <dbReference type="ARBA" id="ARBA00022694"/>
    </source>
</evidence>
<protein>
    <recommendedName>
        <fullName evidence="9">Large ribosomal subunit protein eL8</fullName>
    </recommendedName>
</protein>
<keyword evidence="7 9" id="KW-0689">Ribosomal protein</keyword>
<dbReference type="Proteomes" id="UP000228874">
    <property type="component" value="Unassembled WGS sequence"/>
</dbReference>
<evidence type="ECO:0000256" key="6">
    <source>
        <dbReference type="ARBA" id="ARBA00022884"/>
    </source>
</evidence>
<dbReference type="GO" id="GO:0003735">
    <property type="term" value="F:structural constituent of ribosome"/>
    <property type="evidence" value="ECO:0007669"/>
    <property type="project" value="InterPro"/>
</dbReference>
<dbReference type="Proteomes" id="UP000231232">
    <property type="component" value="Unassembled WGS sequence"/>
</dbReference>
<evidence type="ECO:0000313" key="14">
    <source>
        <dbReference type="EMBL" id="PIV89532.1"/>
    </source>
</evidence>
<evidence type="ECO:0000313" key="16">
    <source>
        <dbReference type="EMBL" id="PIY99749.1"/>
    </source>
</evidence>
<evidence type="ECO:0000256" key="8">
    <source>
        <dbReference type="ARBA" id="ARBA00023274"/>
    </source>
</evidence>
<dbReference type="InterPro" id="IPR029064">
    <property type="entry name" value="Ribosomal_eL30-like_sf"/>
</dbReference>
<dbReference type="FunFam" id="3.30.1330.30:FF:000020">
    <property type="entry name" value="50S ribosomal protein L7Ae"/>
    <property type="match status" value="1"/>
</dbReference>
<dbReference type="Pfam" id="PF01248">
    <property type="entry name" value="Ribosomal_L7Ae"/>
    <property type="match status" value="1"/>
</dbReference>
<dbReference type="EMBL" id="PETW01000027">
    <property type="protein sequence ID" value="PIV46387.1"/>
    <property type="molecule type" value="Genomic_DNA"/>
</dbReference>
<comment type="function">
    <text evidence="9">Multifunctional RNA-binding protein that recognizes the K-turn motif in ribosomal RNA, the RNA component of RNase P, box H/ACA, box C/D and box C'/D' sRNAs.</text>
</comment>
<accession>A0A2H9P8E4</accession>
<evidence type="ECO:0000256" key="7">
    <source>
        <dbReference type="ARBA" id="ARBA00022980"/>
    </source>
</evidence>
<name>A0A2G9LIS0_HUBC1</name>
<comment type="similarity">
    <text evidence="2 9">Belongs to the eukaryotic ribosomal protein eL8 family.</text>
</comment>
<dbReference type="GO" id="GO:0019843">
    <property type="term" value="F:rRNA binding"/>
    <property type="evidence" value="ECO:0007669"/>
    <property type="project" value="UniProtKB-KW"/>
</dbReference>
<dbReference type="GO" id="GO:0005840">
    <property type="term" value="C:ribosome"/>
    <property type="evidence" value="ECO:0007669"/>
    <property type="project" value="UniProtKB-KW"/>
</dbReference>
<evidence type="ECO:0000313" key="11">
    <source>
        <dbReference type="EMBL" id="PIN66421.1"/>
    </source>
</evidence>
<reference evidence="11 21" key="1">
    <citation type="submission" date="2017-09" db="EMBL/GenBank/DDBJ databases">
        <title>Depth-based differentiation of microbial function through sediment-hosted aquifers and enrichment of novel symbionts in the deep terrestrial subsurface.</title>
        <authorList>
            <person name="Probst A.J."/>
            <person name="Ladd B."/>
            <person name="Jarett J.K."/>
            <person name="Geller-Mcgrath D.E."/>
            <person name="Sieber C.M."/>
            <person name="Emerson J.B."/>
            <person name="Anantharaman K."/>
            <person name="Thomas B.C."/>
            <person name="Malmstrom R."/>
            <person name="Stieglmeier M."/>
            <person name="Klingl A."/>
            <person name="Woyke T."/>
            <person name="Ryan C.M."/>
            <person name="Banfield J.F."/>
        </authorList>
    </citation>
    <scope>NUCLEOTIDE SEQUENCE [LARGE SCALE GENOMIC DNA]</scope>
    <source>
        <strain evidence="13">CG02_land_8_20_14_3_00_31_209</strain>
        <strain evidence="12">CG03_land_8_20_14_0_80_31_114</strain>
        <strain evidence="14">CG17_big_fil_post_rev_8_21_14_2_50_31_73</strain>
        <strain evidence="11">CG18_big_fil_WC_8_21_14_2_50_31_19</strain>
        <strain evidence="16">CG_4_10_14_0_8_um_filter_31_133</strain>
        <strain evidence="15">CG_4_8_14_3_um_filter</strain>
        <strain evidence="18">CG_4_9_14_0_8_um_filter_31_21</strain>
        <strain evidence="17">CG_4_9_14_3_um_filter_31_125</strain>
    </source>
</reference>
<evidence type="ECO:0000313" key="15">
    <source>
        <dbReference type="EMBL" id="PIX28121.1"/>
    </source>
</evidence>
<evidence type="ECO:0000313" key="21">
    <source>
        <dbReference type="Proteomes" id="UP000229789"/>
    </source>
</evidence>
<keyword evidence="3 9" id="KW-0963">Cytoplasm</keyword>
<accession>A0A2H9MMB4</accession>
<dbReference type="PRINTS" id="PR00884">
    <property type="entry name" value="RIBOSOMALHS6"/>
</dbReference>
<dbReference type="EMBL" id="PCUF01000038">
    <property type="protein sequence ID" value="PIN66421.1"/>
    <property type="molecule type" value="Genomic_DNA"/>
</dbReference>
<keyword evidence="8 9" id="KW-0687">Ribonucleoprotein</keyword>
<keyword evidence="6 9" id="KW-0694">RNA-binding</keyword>